<evidence type="ECO:0000313" key="1">
    <source>
        <dbReference type="EMBL" id="KAI2387889.1"/>
    </source>
</evidence>
<sequence>MLPLRQLHWGLFSKASTGNLPRLKQSLRLSFSQQQSLHSAHQLPDFPILVSDTSAEHQIYQSLTTDPYINLSIENYLYKNTPNESKILFLYVNRPTVVIGRNQNPWLETNLHLLDRRGSLERDTIYSGPPITLLRRKSGGGTVFHDEGNLNFSVICPKPIFHRDKHAEMVVRALHKLGAANTSVNARHDIVMSQGTSYQPPAREVVKVSMNDAESPPVEKTPRAVKISGSAYKLSSFRALHHGTCLIESPNLNAIGSFLRSPARPYLRAKGVESVRSPIGNVCSSLGGRTGANLMQSLVAGIMEEFALMYNVEADALFSAQDLHNEPGFRSGSNWTVGAFTNNTVVGVEEIEENIREFQVRRLPHGVLHSRPGLKSEFQSLDWTYNQCPQFTFSTRPTEDDPRPRPVPPPHLHPSVRVSSENLPYKSYHNQASLTNAGLMLVFPQTHVFLRLKSGKIVESHISMSADPEAAQAQSYRVHEILRDRALHEISDWAPILTRVADAFDCAQDAFNLAGWLNSKLGRRSNF</sequence>
<gene>
    <name evidence="1" type="ORF">LOY88_002846</name>
</gene>
<accession>A0ACB8V008</accession>
<proteinExistence type="predicted"/>
<organism evidence="1">
    <name type="scientific">Ophidiomyces ophidiicola</name>
    <dbReference type="NCBI Taxonomy" id="1387563"/>
    <lineage>
        <taxon>Eukaryota</taxon>
        <taxon>Fungi</taxon>
        <taxon>Dikarya</taxon>
        <taxon>Ascomycota</taxon>
        <taxon>Pezizomycotina</taxon>
        <taxon>Eurotiomycetes</taxon>
        <taxon>Eurotiomycetidae</taxon>
        <taxon>Onygenales</taxon>
        <taxon>Onygenaceae</taxon>
        <taxon>Ophidiomyces</taxon>
    </lineage>
</organism>
<protein>
    <submittedName>
        <fullName evidence="1">Uncharacterized protein</fullName>
    </submittedName>
</protein>
<comment type="caution">
    <text evidence="1">The sequence shown here is derived from an EMBL/GenBank/DDBJ whole genome shotgun (WGS) entry which is preliminary data.</text>
</comment>
<reference evidence="1" key="1">
    <citation type="journal article" date="2022" name="bioRxiv">
        <title>Population genetic analysis of Ophidiomyces ophidiicola, the causative agent of snake fungal disease, indicates recent introductions to the USA.</title>
        <authorList>
            <person name="Ladner J.T."/>
            <person name="Palmer J.M."/>
            <person name="Ettinger C.L."/>
            <person name="Stajich J.E."/>
            <person name="Farrell T.M."/>
            <person name="Glorioso B.M."/>
            <person name="Lawson B."/>
            <person name="Price S.J."/>
            <person name="Stengle A.G."/>
            <person name="Grear D.A."/>
            <person name="Lorch J.M."/>
        </authorList>
    </citation>
    <scope>NUCLEOTIDE SEQUENCE</scope>
    <source>
        <strain evidence="1">NWHC 24266-5</strain>
    </source>
</reference>
<name>A0ACB8V008_9EURO</name>
<dbReference type="EMBL" id="JALBCA010000035">
    <property type="protein sequence ID" value="KAI2387889.1"/>
    <property type="molecule type" value="Genomic_DNA"/>
</dbReference>